<dbReference type="InterPro" id="IPR009080">
    <property type="entry name" value="tRNAsynth_Ia_anticodon-bd"/>
</dbReference>
<dbReference type="Gene3D" id="3.60.110.10">
    <property type="entry name" value="Carbon-nitrogen hydrolase"/>
    <property type="match status" value="1"/>
</dbReference>
<dbReference type="PROSITE" id="PS50263">
    <property type="entry name" value="CN_HYDROLASE"/>
    <property type="match status" value="1"/>
</dbReference>
<dbReference type="Proteomes" id="UP000078559">
    <property type="component" value="Chromosome 1"/>
</dbReference>
<dbReference type="InterPro" id="IPR000132">
    <property type="entry name" value="Nitrilase/CN_hydratase_CS"/>
</dbReference>
<dbReference type="InterPro" id="IPR013130">
    <property type="entry name" value="Fe3_Rdtase_TM_dom"/>
</dbReference>
<evidence type="ECO:0000256" key="14">
    <source>
        <dbReference type="ARBA" id="ARBA00023136"/>
    </source>
</evidence>
<dbReference type="SFLD" id="SFLDS00052">
    <property type="entry name" value="Ferric_Reductase_Domain"/>
    <property type="match status" value="1"/>
</dbReference>
<keyword evidence="6 21" id="KW-0812">Transmembrane</keyword>
<keyword evidence="13" id="KW-0813">Transport</keyword>
<keyword evidence="8" id="KW-0067">ATP-binding</keyword>
<keyword evidence="9" id="KW-0648">Protein biosynthesis</keyword>
<dbReference type="InterPro" id="IPR013121">
    <property type="entry name" value="Fe_red_NAD-bd_6"/>
</dbReference>
<feature type="region of interest" description="Disordered" evidence="20">
    <location>
        <begin position="497"/>
        <end position="569"/>
    </location>
</feature>
<dbReference type="SFLD" id="SFLDG01168">
    <property type="entry name" value="Ferric_reductase_subgroup_(FRE"/>
    <property type="match status" value="1"/>
</dbReference>
<evidence type="ECO:0000256" key="7">
    <source>
        <dbReference type="ARBA" id="ARBA00022741"/>
    </source>
</evidence>
<dbReference type="InterPro" id="IPR014729">
    <property type="entry name" value="Rossmann-like_a/b/a_fold"/>
</dbReference>
<feature type="domain" description="CN hydrolase" evidence="22">
    <location>
        <begin position="1305"/>
        <end position="1594"/>
    </location>
</feature>
<dbReference type="SUPFAM" id="SSF55190">
    <property type="entry name" value="Arginyl-tRNA synthetase (ArgRS), N-terminal 'additional' domain"/>
    <property type="match status" value="1"/>
</dbReference>
<comment type="similarity">
    <text evidence="2">Belongs to the class-I aminoacyl-tRNA synthetase family.</text>
</comment>
<dbReference type="GO" id="GO:0006420">
    <property type="term" value="P:arginyl-tRNA aminoacylation"/>
    <property type="evidence" value="ECO:0007669"/>
    <property type="project" value="InterPro"/>
</dbReference>
<keyword evidence="7" id="KW-0547">Nucleotide-binding</keyword>
<dbReference type="PANTHER" id="PTHR11956:SF11">
    <property type="entry name" value="ARGININE--TRNA LIGASE, MITOCHONDRIAL-RELATED"/>
    <property type="match status" value="1"/>
</dbReference>
<keyword evidence="14 21" id="KW-0472">Membrane</keyword>
<evidence type="ECO:0000256" key="20">
    <source>
        <dbReference type="SAM" id="MobiDB-lite"/>
    </source>
</evidence>
<dbReference type="InterPro" id="IPR035684">
    <property type="entry name" value="ArgRS_core"/>
</dbReference>
<dbReference type="Gene3D" id="3.40.50.80">
    <property type="entry name" value="Nucleotide-binding domain of ferredoxin-NADP reductase (FNR) module"/>
    <property type="match status" value="1"/>
</dbReference>
<feature type="active site" description="Proton acceptor" evidence="18">
    <location>
        <position position="1346"/>
    </location>
</feature>
<keyword evidence="12" id="KW-0560">Oxidoreductase</keyword>
<dbReference type="SMART" id="SM00836">
    <property type="entry name" value="DALR_1"/>
    <property type="match status" value="1"/>
</dbReference>
<feature type="compositionally biased region" description="Low complexity" evidence="20">
    <location>
        <begin position="513"/>
        <end position="525"/>
    </location>
</feature>
<dbReference type="PROSITE" id="PS00920">
    <property type="entry name" value="NITRIL_CHT_1"/>
    <property type="match status" value="1"/>
</dbReference>
<dbReference type="Gene3D" id="3.40.50.620">
    <property type="entry name" value="HUPs"/>
    <property type="match status" value="1"/>
</dbReference>
<dbReference type="GO" id="GO:0016020">
    <property type="term" value="C:membrane"/>
    <property type="evidence" value="ECO:0007669"/>
    <property type="project" value="UniProtKB-SubCell"/>
</dbReference>
<dbReference type="Pfam" id="PF08022">
    <property type="entry name" value="FAD_binding_8"/>
    <property type="match status" value="1"/>
</dbReference>
<dbReference type="GO" id="GO:0000257">
    <property type="term" value="F:nitrilase activity"/>
    <property type="evidence" value="ECO:0007669"/>
    <property type="project" value="UniProtKB-ARBA"/>
</dbReference>
<evidence type="ECO:0000256" key="11">
    <source>
        <dbReference type="ARBA" id="ARBA00022989"/>
    </source>
</evidence>
<dbReference type="GO" id="GO:0016491">
    <property type="term" value="F:oxidoreductase activity"/>
    <property type="evidence" value="ECO:0007669"/>
    <property type="project" value="UniProtKB-KW"/>
</dbReference>
<dbReference type="InterPro" id="IPR017927">
    <property type="entry name" value="FAD-bd_FR_type"/>
</dbReference>
<dbReference type="SUPFAM" id="SSF47323">
    <property type="entry name" value="Anticodon-binding domain of a subclass of class I aminoacyl-tRNA synthetases"/>
    <property type="match status" value="1"/>
</dbReference>
<dbReference type="InterPro" id="IPR044149">
    <property type="entry name" value="Nitrilases_CHs"/>
</dbReference>
<dbReference type="GO" id="GO:0005739">
    <property type="term" value="C:mitochondrion"/>
    <property type="evidence" value="ECO:0007669"/>
    <property type="project" value="TreeGrafter"/>
</dbReference>
<dbReference type="Pfam" id="PF00795">
    <property type="entry name" value="CN_hydrolase"/>
    <property type="match status" value="1"/>
</dbReference>
<dbReference type="CDD" id="cd00671">
    <property type="entry name" value="ArgRS_core"/>
    <property type="match status" value="1"/>
</dbReference>
<evidence type="ECO:0000256" key="10">
    <source>
        <dbReference type="ARBA" id="ARBA00022982"/>
    </source>
</evidence>
<dbReference type="InterPro" id="IPR036526">
    <property type="entry name" value="C-N_Hydrolase_sf"/>
</dbReference>
<evidence type="ECO:0000256" key="9">
    <source>
        <dbReference type="ARBA" id="ARBA00022917"/>
    </source>
</evidence>
<comment type="catalytic activity">
    <reaction evidence="17">
        <text>tRNA(Arg) + L-arginine + ATP = L-arginyl-tRNA(Arg) + AMP + diphosphate</text>
        <dbReference type="Rhea" id="RHEA:20301"/>
        <dbReference type="Rhea" id="RHEA-COMP:9658"/>
        <dbReference type="Rhea" id="RHEA-COMP:9673"/>
        <dbReference type="ChEBI" id="CHEBI:30616"/>
        <dbReference type="ChEBI" id="CHEBI:32682"/>
        <dbReference type="ChEBI" id="CHEBI:33019"/>
        <dbReference type="ChEBI" id="CHEBI:78442"/>
        <dbReference type="ChEBI" id="CHEBI:78513"/>
        <dbReference type="ChEBI" id="CHEBI:456215"/>
        <dbReference type="EC" id="6.1.1.19"/>
    </reaction>
</comment>
<evidence type="ECO:0000256" key="5">
    <source>
        <dbReference type="ARBA" id="ARBA00022598"/>
    </source>
</evidence>
<reference evidence="24" key="1">
    <citation type="submission" date="2014-12" db="EMBL/GenBank/DDBJ databases">
        <title>Genome Sequence of Valsa Canker Pathogens Uncovers a Specific Adaption of Colonization on Woody Bark.</title>
        <authorList>
            <person name="Yin Z."/>
            <person name="Liu H."/>
            <person name="Gao X."/>
            <person name="Li Z."/>
            <person name="Song N."/>
            <person name="Ke X."/>
            <person name="Dai Q."/>
            <person name="Wu Y."/>
            <person name="Sun Y."/>
            <person name="Xu J.-R."/>
            <person name="Kang Z.K."/>
            <person name="Wang L."/>
            <person name="Huang L."/>
        </authorList>
    </citation>
    <scope>NUCLEOTIDE SEQUENCE [LARGE SCALE GENOMIC DNA]</scope>
    <source>
        <strain evidence="24">03-8</strain>
    </source>
</reference>
<gene>
    <name evidence="24" type="ORF">VM1G_00138</name>
</gene>
<keyword evidence="10" id="KW-0249">Electron transport</keyword>
<dbReference type="SUPFAM" id="SSF56317">
    <property type="entry name" value="Carbon-nitrogen hydrolase"/>
    <property type="match status" value="1"/>
</dbReference>
<feature type="compositionally biased region" description="Low complexity" evidence="20">
    <location>
        <begin position="553"/>
        <end position="566"/>
    </location>
</feature>
<sequence length="1641" mass="182581">MDMSGMGMGTGLFQAENMALARAYWYLIAGVLGLFLVVRGVNLLQRRFTLRRLSSSSIQFPTKPAGPISQAWATATAIGREASYPQLYVPTRFLSWMTPPPMGRIMVLLVYWAVVIYMATDGAIVMDAYFWERIGFRNAWVTVTQVPFLYLLASKSSILGAIAGSSYERLNWLHRWVARTMFVTASLHGWHFWSEYQRAGVVSYMIKMMPMIKYGLGAWGLLLWANLSSMAPLRHWNYEIFVAQHMLTWILFLYVIHSHVPAYAQYNVWFAVAALSFDRFYRTVLFVWQNIKFRPNHSRCKGGQRLGHQAQISAVGEDIAIVTIKDVHFSWRAGQHLYLWMPKIGLLDHHPYTIACAHSLPGTCICNSIQLIVRKHKGFSRRLHSYAKKIQVSSNKETVTAFVTGPYGLPPSWDIYETLVLISASTGASFTLPILESVLLAKQETICTRRIDLLLAAKRGDEIDYYVQRLHEMIDKASDVGIELRIYVHVTQGPPVATLADQSERNEKLAGTSSSSSHSASGPSSNRGTLSKQGMAPVDVEKHAGQFGGRPGSSASSDSHIHQSSSRPNIEAFIRDPVEATGGETSVVVCGGITTATLRLRQFRHPSFAKPNPTTSTIPPLFATTAEKTSNNRVFSTSRPNYTNTLPPLPNGLLNMAPGIDELVKLTSDLKLDSIRDKFPTCYPEVNPIDVYRAHLTNVLKEITGVDTNIIYNAIQWTQGLDKGDLIVAAPALRVKGKKPDELVKEWAEKFPENDPLVEKPVITGYFMSFYFKPEPLTKAVIPMIRSLGKNYGKNPALGLRDPKNPKDRKRIIVEFSSPNIAKPFHAGHLRSTIIGGFISNLYEGAGWDVTRINYLGDWGKQYGMLALGFERYGDEEALTKDPINHLFNIYVKINQEIKAEDDKIKELKAEGKEAEATELANNSSDEQARKYFKKMTEGDEAALAQWRRFRDLSIIRYKETYARLNIHFDSYSGESQVSEDAMEAAARKMEEMGISTESDGAKIVDFASLIPGKEGKRLERPIIRKKDGTALYLTRDISELLGRHEKYQFDQMIYVVASQQDLHLKQLFKIVELMGHKEIAAKCQHINFGMVLGMSTRKGTVKFLDDILRDVADKMHEVMRKNEDKYSQVENPAAVADTLGISSVMVQDMTGKRINNYTFNMEAMTSFEGDTGPYLQYAHARLCSIERKAAIPAADLENADFSLLTEPHAVNLVRALSQWPDVVQNTLKTLEPTTVVVYLFKLTHVLSSSYEHLKIVGSEPELQKARMALYDAARFVIANGMRVLGLTPVDRMTSKSSIDPESKPNPYTTATSPYLYMDKQATTAKVVKIIQDAGKQGIKLLAFPETFIPGYPYFIMAYPPLNQVSALAQYAEQSVVCSPSDPSIRDIQAACREAGVTVSLGVSERMEGGYTLFNSQVNIDHTGAILGVHRKIQPTLSERYVWGQGDGSTLRVWKVEEGGQGGGGAGGYYNLGGLCCWENTLNGAKQALIEADQHVHVGAWPGISTLKGFEEGVGDAQIEALMKGHALTAQVFVLSAGNHVDDGCLEWMERNIGKQDFVKKGGGWSAIIHPFCSFLAGPCTGGGDQLITAELDSKELGPLKVWIDGNGHYKRPEILELRVERKPMWTVPGQSVSQSPGDGE</sequence>
<evidence type="ECO:0000313" key="24">
    <source>
        <dbReference type="EMBL" id="KUI65533.1"/>
    </source>
</evidence>
<dbReference type="InterPro" id="IPR005148">
    <property type="entry name" value="Arg-tRNA-synth_N"/>
</dbReference>
<dbReference type="OrthoDB" id="68056at2759"/>
<dbReference type="SMR" id="A0A194VNI7"/>
<dbReference type="EC" id="6.1.1.19" evidence="4"/>
<name>A0A194VNI7_CYTMA</name>
<dbReference type="Gene3D" id="1.10.730.10">
    <property type="entry name" value="Isoleucyl-tRNA Synthetase, Domain 1"/>
    <property type="match status" value="1"/>
</dbReference>
<dbReference type="Pfam" id="PF01794">
    <property type="entry name" value="Ferric_reduct"/>
    <property type="match status" value="1"/>
</dbReference>
<dbReference type="GO" id="GO:0006811">
    <property type="term" value="P:monoatomic ion transport"/>
    <property type="evidence" value="ECO:0007669"/>
    <property type="project" value="UniProtKB-KW"/>
</dbReference>
<dbReference type="EMBL" id="CM003098">
    <property type="protein sequence ID" value="KUI65533.1"/>
    <property type="molecule type" value="Genomic_DNA"/>
</dbReference>
<dbReference type="GO" id="GO:0004814">
    <property type="term" value="F:arginine-tRNA ligase activity"/>
    <property type="evidence" value="ECO:0007669"/>
    <property type="project" value="UniProtKB-EC"/>
</dbReference>
<evidence type="ECO:0000256" key="12">
    <source>
        <dbReference type="ARBA" id="ARBA00023002"/>
    </source>
</evidence>
<dbReference type="InterPro" id="IPR003010">
    <property type="entry name" value="C-N_Hydrolase"/>
</dbReference>
<feature type="domain" description="FAD-binding FR-type" evidence="23">
    <location>
        <begin position="293"/>
        <end position="413"/>
    </location>
</feature>
<dbReference type="InterPro" id="IPR001278">
    <property type="entry name" value="Arg-tRNA-ligase"/>
</dbReference>
<dbReference type="GO" id="GO:0005524">
    <property type="term" value="F:ATP binding"/>
    <property type="evidence" value="ECO:0007669"/>
    <property type="project" value="UniProtKB-KW"/>
</dbReference>
<keyword evidence="25" id="KW-1185">Reference proteome</keyword>
<dbReference type="InterPro" id="IPR017938">
    <property type="entry name" value="Riboflavin_synthase-like_b-brl"/>
</dbReference>
<evidence type="ECO:0000256" key="1">
    <source>
        <dbReference type="ARBA" id="ARBA00004141"/>
    </source>
</evidence>
<dbReference type="InterPro" id="IPR039261">
    <property type="entry name" value="FNR_nucleotide-bd"/>
</dbReference>
<dbReference type="HAMAP" id="MF_00123">
    <property type="entry name" value="Arg_tRNA_synth"/>
    <property type="match status" value="1"/>
</dbReference>
<comment type="similarity">
    <text evidence="3">Belongs to the carbon-nitrogen hydrolase superfamily. Nitrilase family.</text>
</comment>
<accession>A0A194VNI7</accession>
<feature type="transmembrane region" description="Helical" evidence="21">
    <location>
        <begin position="146"/>
        <end position="164"/>
    </location>
</feature>
<proteinExistence type="inferred from homology"/>
<dbReference type="PROSITE" id="PS00178">
    <property type="entry name" value="AA_TRNA_LIGASE_I"/>
    <property type="match status" value="1"/>
</dbReference>
<feature type="transmembrane region" description="Helical" evidence="21">
    <location>
        <begin position="205"/>
        <end position="224"/>
    </location>
</feature>
<dbReference type="SMART" id="SM01016">
    <property type="entry name" value="Arg_tRNA_synt_N"/>
    <property type="match status" value="1"/>
</dbReference>
<dbReference type="Gene3D" id="3.30.1360.70">
    <property type="entry name" value="Arginyl tRNA synthetase N-terminal domain"/>
    <property type="match status" value="1"/>
</dbReference>
<dbReference type="FunFam" id="1.10.730.10:FF:000006">
    <property type="entry name" value="Arginyl-tRNA synthetase 2, mitochondrial"/>
    <property type="match status" value="1"/>
</dbReference>
<evidence type="ECO:0000256" key="19">
    <source>
        <dbReference type="SAM" id="Coils"/>
    </source>
</evidence>
<dbReference type="PRINTS" id="PR01038">
    <property type="entry name" value="TRNASYNTHARG"/>
</dbReference>
<evidence type="ECO:0000256" key="17">
    <source>
        <dbReference type="ARBA" id="ARBA00049339"/>
    </source>
</evidence>
<evidence type="ECO:0000259" key="23">
    <source>
        <dbReference type="PROSITE" id="PS51384"/>
    </source>
</evidence>
<evidence type="ECO:0000256" key="16">
    <source>
        <dbReference type="ARBA" id="ARBA00033033"/>
    </source>
</evidence>
<evidence type="ECO:0000256" key="6">
    <source>
        <dbReference type="ARBA" id="ARBA00022692"/>
    </source>
</evidence>
<feature type="transmembrane region" description="Helical" evidence="21">
    <location>
        <begin position="176"/>
        <end position="193"/>
    </location>
</feature>
<evidence type="ECO:0000256" key="3">
    <source>
        <dbReference type="ARBA" id="ARBA00008129"/>
    </source>
</evidence>
<feature type="coiled-coil region" evidence="19">
    <location>
        <begin position="891"/>
        <end position="918"/>
    </location>
</feature>
<dbReference type="InterPro" id="IPR013112">
    <property type="entry name" value="FAD-bd_8"/>
</dbReference>
<dbReference type="FunFam" id="3.40.50.620:FF:000058">
    <property type="entry name" value="Mitochondrial arginyl-tRNA synthetase"/>
    <property type="match status" value="1"/>
</dbReference>
<dbReference type="CDD" id="cd07956">
    <property type="entry name" value="Anticodon_Ia_Arg"/>
    <property type="match status" value="1"/>
</dbReference>
<evidence type="ECO:0000259" key="22">
    <source>
        <dbReference type="PROSITE" id="PS50263"/>
    </source>
</evidence>
<dbReference type="GO" id="GO:0016836">
    <property type="term" value="F:hydro-lyase activity"/>
    <property type="evidence" value="ECO:0007669"/>
    <property type="project" value="UniProtKB-ARBA"/>
</dbReference>
<dbReference type="PANTHER" id="PTHR11956">
    <property type="entry name" value="ARGINYL-TRNA SYNTHETASE"/>
    <property type="match status" value="1"/>
</dbReference>
<evidence type="ECO:0000256" key="21">
    <source>
        <dbReference type="SAM" id="Phobius"/>
    </source>
</evidence>
<protein>
    <recommendedName>
        <fullName evidence="4">arginine--tRNA ligase</fullName>
        <ecNumber evidence="4">6.1.1.19</ecNumber>
    </recommendedName>
    <alternativeName>
        <fullName evidence="16">Arginyl-tRNA synthetase</fullName>
    </alternativeName>
</protein>
<keyword evidence="5 24" id="KW-0436">Ligase</keyword>
<feature type="transmembrane region" description="Helical" evidence="21">
    <location>
        <begin position="105"/>
        <end position="126"/>
    </location>
</feature>
<dbReference type="CDD" id="cd07564">
    <property type="entry name" value="nitrilases_CHs"/>
    <property type="match status" value="1"/>
</dbReference>
<evidence type="ECO:0000313" key="25">
    <source>
        <dbReference type="Proteomes" id="UP000078559"/>
    </source>
</evidence>
<evidence type="ECO:0000256" key="4">
    <source>
        <dbReference type="ARBA" id="ARBA00012837"/>
    </source>
</evidence>
<feature type="transmembrane region" description="Helical" evidence="21">
    <location>
        <begin position="23"/>
        <end position="44"/>
    </location>
</feature>
<dbReference type="GO" id="GO:0032543">
    <property type="term" value="P:mitochondrial translation"/>
    <property type="evidence" value="ECO:0007669"/>
    <property type="project" value="TreeGrafter"/>
</dbReference>
<comment type="subcellular location">
    <subcellularLocation>
        <location evidence="1">Membrane</location>
        <topology evidence="1">Multi-pass membrane protein</topology>
    </subcellularLocation>
</comment>
<dbReference type="Pfam" id="PF00750">
    <property type="entry name" value="tRNA-synt_1d"/>
    <property type="match status" value="1"/>
</dbReference>
<evidence type="ECO:0000256" key="2">
    <source>
        <dbReference type="ARBA" id="ARBA00005594"/>
    </source>
</evidence>
<evidence type="ECO:0000256" key="15">
    <source>
        <dbReference type="ARBA" id="ARBA00023146"/>
    </source>
</evidence>
<keyword evidence="13" id="KW-0406">Ion transport</keyword>
<keyword evidence="11 21" id="KW-1133">Transmembrane helix</keyword>
<keyword evidence="19" id="KW-0175">Coiled coil</keyword>
<dbReference type="InterPro" id="IPR036695">
    <property type="entry name" value="Arg-tRNA-synth_N_sf"/>
</dbReference>
<organism evidence="24 25">
    <name type="scientific">Cytospora mali</name>
    <name type="common">Apple Valsa canker fungus</name>
    <name type="synonym">Valsa mali</name>
    <dbReference type="NCBI Taxonomy" id="578113"/>
    <lineage>
        <taxon>Eukaryota</taxon>
        <taxon>Fungi</taxon>
        <taxon>Dikarya</taxon>
        <taxon>Ascomycota</taxon>
        <taxon>Pezizomycotina</taxon>
        <taxon>Sordariomycetes</taxon>
        <taxon>Sordariomycetidae</taxon>
        <taxon>Diaporthales</taxon>
        <taxon>Cytosporaceae</taxon>
        <taxon>Cytospora</taxon>
    </lineage>
</organism>
<dbReference type="InterPro" id="IPR001412">
    <property type="entry name" value="aa-tRNA-synth_I_CS"/>
</dbReference>
<dbReference type="NCBIfam" id="TIGR00456">
    <property type="entry name" value="argS"/>
    <property type="match status" value="1"/>
</dbReference>
<dbReference type="Pfam" id="PF08030">
    <property type="entry name" value="NAD_binding_6"/>
    <property type="match status" value="1"/>
</dbReference>
<evidence type="ECO:0000256" key="8">
    <source>
        <dbReference type="ARBA" id="ARBA00022840"/>
    </source>
</evidence>
<dbReference type="InterPro" id="IPR008909">
    <property type="entry name" value="DALR_anticod-bd"/>
</dbReference>
<evidence type="ECO:0000256" key="18">
    <source>
        <dbReference type="PROSITE-ProRule" id="PRU10139"/>
    </source>
</evidence>
<dbReference type="Pfam" id="PF05746">
    <property type="entry name" value="DALR_1"/>
    <property type="match status" value="1"/>
</dbReference>
<dbReference type="PROSITE" id="PS51384">
    <property type="entry name" value="FAD_FR"/>
    <property type="match status" value="1"/>
</dbReference>
<dbReference type="CDD" id="cd06186">
    <property type="entry name" value="NOX_Duox_like_FAD_NADP"/>
    <property type="match status" value="1"/>
</dbReference>
<evidence type="ECO:0000256" key="13">
    <source>
        <dbReference type="ARBA" id="ARBA00023065"/>
    </source>
</evidence>
<dbReference type="SUPFAM" id="SSF52374">
    <property type="entry name" value="Nucleotidylyl transferase"/>
    <property type="match status" value="1"/>
</dbReference>
<keyword evidence="15" id="KW-0030">Aminoacyl-tRNA synthetase</keyword>
<dbReference type="SUPFAM" id="SSF63380">
    <property type="entry name" value="Riboflavin synthase domain-like"/>
    <property type="match status" value="1"/>
</dbReference>